<sequence>MQSMSSIKIATGVKDLLSQMKEHPRETYSDVIERLVTERAPDSDGRSLFHIPLWYVRIRDTIHTLDPPIELSCERDNEDFILYNHEYHLLASASNLHEALVEITDEFEENWKDYVEQDIHKLSPGAQLFRQKLISLLSEEYTREI</sequence>
<comment type="caution">
    <text evidence="1">The sequence shown here is derived from an EMBL/GenBank/DDBJ whole genome shotgun (WGS) entry which is preliminary data.</text>
</comment>
<dbReference type="OrthoDB" id="7794at2157"/>
<reference evidence="1" key="1">
    <citation type="submission" date="2014-12" db="EMBL/GenBank/DDBJ databases">
        <authorList>
            <person name="Huang H.-H."/>
            <person name="Chen S.-C."/>
            <person name="Lai M.-C."/>
        </authorList>
    </citation>
    <scope>NUCLEOTIDE SEQUENCE</scope>
    <source>
        <strain evidence="1">K1F9705b</strain>
    </source>
</reference>
<dbReference type="AlphaFoldDB" id="A0A8J7W639"/>
<dbReference type="Proteomes" id="UP000730161">
    <property type="component" value="Unassembled WGS sequence"/>
</dbReference>
<evidence type="ECO:0000313" key="2">
    <source>
        <dbReference type="Proteomes" id="UP000730161"/>
    </source>
</evidence>
<dbReference type="RefSeq" id="WP_211529860.1">
    <property type="nucleotide sequence ID" value="NZ_JWHL01000002.1"/>
</dbReference>
<proteinExistence type="predicted"/>
<protein>
    <submittedName>
        <fullName evidence="1">Uncharacterized protein</fullName>
    </submittedName>
</protein>
<dbReference type="EMBL" id="JWHL01000002">
    <property type="protein sequence ID" value="MBR1368243.1"/>
    <property type="molecule type" value="Genomic_DNA"/>
</dbReference>
<evidence type="ECO:0000313" key="1">
    <source>
        <dbReference type="EMBL" id="MBR1368243.1"/>
    </source>
</evidence>
<keyword evidence="2" id="KW-1185">Reference proteome</keyword>
<name>A0A8J7W639_9EURY</name>
<organism evidence="1 2">
    <name type="scientific">Methanocalculus chunghsingensis</name>
    <dbReference type="NCBI Taxonomy" id="156457"/>
    <lineage>
        <taxon>Archaea</taxon>
        <taxon>Methanobacteriati</taxon>
        <taxon>Methanobacteriota</taxon>
        <taxon>Stenosarchaea group</taxon>
        <taxon>Methanomicrobia</taxon>
        <taxon>Methanomicrobiales</taxon>
        <taxon>Methanocalculaceae</taxon>
        <taxon>Methanocalculus</taxon>
    </lineage>
</organism>
<accession>A0A8J7W639</accession>
<gene>
    <name evidence="1" type="ORF">RJ53_01530</name>
</gene>